<feature type="compositionally biased region" description="Polar residues" evidence="1">
    <location>
        <begin position="32"/>
        <end position="44"/>
    </location>
</feature>
<organism evidence="2 3">
    <name type="scientific">Monascus purpureus</name>
    <name type="common">Red mold</name>
    <name type="synonym">Monascus anka</name>
    <dbReference type="NCBI Taxonomy" id="5098"/>
    <lineage>
        <taxon>Eukaryota</taxon>
        <taxon>Fungi</taxon>
        <taxon>Dikarya</taxon>
        <taxon>Ascomycota</taxon>
        <taxon>Pezizomycotina</taxon>
        <taxon>Eurotiomycetes</taxon>
        <taxon>Eurotiomycetidae</taxon>
        <taxon>Eurotiales</taxon>
        <taxon>Aspergillaceae</taxon>
        <taxon>Monascus</taxon>
    </lineage>
</organism>
<dbReference type="OrthoDB" id="2137750at2759"/>
<evidence type="ECO:0000256" key="1">
    <source>
        <dbReference type="SAM" id="MobiDB-lite"/>
    </source>
</evidence>
<dbReference type="STRING" id="5098.A0A507QKX3"/>
<dbReference type="AlphaFoldDB" id="A0A507QKX3"/>
<evidence type="ECO:0008006" key="4">
    <source>
        <dbReference type="Google" id="ProtNLM"/>
    </source>
</evidence>
<name>A0A507QKX3_MONPU</name>
<proteinExistence type="predicted"/>
<feature type="region of interest" description="Disordered" evidence="1">
    <location>
        <begin position="1"/>
        <end position="111"/>
    </location>
</feature>
<protein>
    <recommendedName>
        <fullName evidence="4">Conidiation-specific protein 10</fullName>
    </recommendedName>
</protein>
<dbReference type="Pfam" id="PF10685">
    <property type="entry name" value="KGG"/>
    <property type="match status" value="1"/>
</dbReference>
<dbReference type="EMBL" id="VIFY01000297">
    <property type="protein sequence ID" value="TQB67832.1"/>
    <property type="molecule type" value="Genomic_DNA"/>
</dbReference>
<evidence type="ECO:0000313" key="2">
    <source>
        <dbReference type="EMBL" id="TQB67832.1"/>
    </source>
</evidence>
<dbReference type="InterPro" id="IPR019626">
    <property type="entry name" value="Stress-induced_KGG_rpt"/>
</dbReference>
<comment type="caution">
    <text evidence="2">The sequence shown here is derived from an EMBL/GenBank/DDBJ whole genome shotgun (WGS) entry which is preliminary data.</text>
</comment>
<accession>A0A507QKX3</accession>
<dbReference type="Proteomes" id="UP000319663">
    <property type="component" value="Unassembled WGS sequence"/>
</dbReference>
<keyword evidence="3" id="KW-1185">Reference proteome</keyword>
<evidence type="ECO:0000313" key="3">
    <source>
        <dbReference type="Proteomes" id="UP000319663"/>
    </source>
</evidence>
<sequence length="111" mass="11983">MQRFLLRSTFSATRSRGLPASNLCRFHHPNPGNFQNRSKEQMSSIGRKGGRKGGKARGVGGFKSMDPEKQHAIASQGGHAARKSVHQADRDRPPSGQPSAAAPGFDESWTA</sequence>
<reference evidence="2 3" key="1">
    <citation type="submission" date="2019-06" db="EMBL/GenBank/DDBJ databases">
        <title>Wine fermentation using esterase from Monascus purpureus.</title>
        <authorList>
            <person name="Geng C."/>
            <person name="Zhang Y."/>
        </authorList>
    </citation>
    <scope>NUCLEOTIDE SEQUENCE [LARGE SCALE GENOMIC DNA]</scope>
    <source>
        <strain evidence="2">HQ1</strain>
    </source>
</reference>
<gene>
    <name evidence="2" type="ORF">MPDQ_004525</name>
</gene>